<dbReference type="EMBL" id="BGZK01000169">
    <property type="protein sequence ID" value="GBP25149.1"/>
    <property type="molecule type" value="Genomic_DNA"/>
</dbReference>
<keyword evidence="2" id="KW-1185">Reference proteome</keyword>
<protein>
    <submittedName>
        <fullName evidence="1">Uncharacterized protein</fullName>
    </submittedName>
</protein>
<dbReference type="InterPro" id="IPR036691">
    <property type="entry name" value="Endo/exonu/phosph_ase_sf"/>
</dbReference>
<reference evidence="1 2" key="1">
    <citation type="journal article" date="2019" name="Commun. Biol.">
        <title>The bagworm genome reveals a unique fibroin gene that provides high tensile strength.</title>
        <authorList>
            <person name="Kono N."/>
            <person name="Nakamura H."/>
            <person name="Ohtoshi R."/>
            <person name="Tomita M."/>
            <person name="Numata K."/>
            <person name="Arakawa K."/>
        </authorList>
    </citation>
    <scope>NUCLEOTIDE SEQUENCE [LARGE SCALE GENOMIC DNA]</scope>
</reference>
<dbReference type="Gene3D" id="3.60.10.10">
    <property type="entry name" value="Endonuclease/exonuclease/phosphatase"/>
    <property type="match status" value="1"/>
</dbReference>
<proteinExistence type="predicted"/>
<organism evidence="1 2">
    <name type="scientific">Eumeta variegata</name>
    <name type="common">Bagworm moth</name>
    <name type="synonym">Eumeta japonica</name>
    <dbReference type="NCBI Taxonomy" id="151549"/>
    <lineage>
        <taxon>Eukaryota</taxon>
        <taxon>Metazoa</taxon>
        <taxon>Ecdysozoa</taxon>
        <taxon>Arthropoda</taxon>
        <taxon>Hexapoda</taxon>
        <taxon>Insecta</taxon>
        <taxon>Pterygota</taxon>
        <taxon>Neoptera</taxon>
        <taxon>Endopterygota</taxon>
        <taxon>Lepidoptera</taxon>
        <taxon>Glossata</taxon>
        <taxon>Ditrysia</taxon>
        <taxon>Tineoidea</taxon>
        <taxon>Psychidae</taxon>
        <taxon>Oiketicinae</taxon>
        <taxon>Eumeta</taxon>
    </lineage>
</organism>
<evidence type="ECO:0000313" key="2">
    <source>
        <dbReference type="Proteomes" id="UP000299102"/>
    </source>
</evidence>
<evidence type="ECO:0000313" key="1">
    <source>
        <dbReference type="EMBL" id="GBP25149.1"/>
    </source>
</evidence>
<name>A0A4C1UFN6_EUMVA</name>
<dbReference type="Proteomes" id="UP000299102">
    <property type="component" value="Unassembled WGS sequence"/>
</dbReference>
<comment type="caution">
    <text evidence="1">The sequence shown here is derived from an EMBL/GenBank/DDBJ whole genome shotgun (WGS) entry which is preliminary data.</text>
</comment>
<dbReference type="AlphaFoldDB" id="A0A4C1UFN6"/>
<sequence>MVSYSKNRITYVVTKIKYINRRITDSATSLRATLPTDVEVSITGGVPYNYYQYGLKSSTSFYRITIPPASRTTCSCNAKALAKASRFAPTSETHLRATSRQIGTPKERLTPRLGYLNRNMLISAVQNRIHTADGSSAVCEADHASLRLIKSNLQRSKLAKAELLVGASRRKIAVALVQEPYVGNAGELKRYSSCRVIQRMAPRAEPVKAAILILDSDVDFEEDQTLFDVNVITAVITAG</sequence>
<dbReference type="OrthoDB" id="411871at2759"/>
<accession>A0A4C1UFN6</accession>
<gene>
    <name evidence="1" type="ORF">EVAR_19631_1</name>
</gene>